<keyword evidence="1" id="KW-0732">Signal</keyword>
<evidence type="ECO:0000313" key="3">
    <source>
        <dbReference type="Proteomes" id="UP000234420"/>
    </source>
</evidence>
<dbReference type="Proteomes" id="UP000234420">
    <property type="component" value="Unassembled WGS sequence"/>
</dbReference>
<keyword evidence="3" id="KW-1185">Reference proteome</keyword>
<feature type="signal peptide" evidence="1">
    <location>
        <begin position="1"/>
        <end position="21"/>
    </location>
</feature>
<gene>
    <name evidence="2" type="ORF">CIK00_04325</name>
</gene>
<reference evidence="2 3" key="1">
    <citation type="journal article" date="2018" name="Syst. Appl. Microbiol.">
        <title>Photobacterium carnosum sp. nov., isolated from spoiled modified atmosphere packaged poultry meat.</title>
        <authorList>
            <person name="Hilgarth M."/>
            <person name="Fuertes S."/>
            <person name="Ehrmann M."/>
            <person name="Vogel R.F."/>
        </authorList>
    </citation>
    <scope>NUCLEOTIDE SEQUENCE [LARGE SCALE GENOMIC DNA]</scope>
    <source>
        <strain evidence="2 3">TMW 2.2021</strain>
    </source>
</reference>
<protein>
    <submittedName>
        <fullName evidence="2">Uncharacterized protein</fullName>
    </submittedName>
</protein>
<dbReference type="SUPFAM" id="SSF101898">
    <property type="entry name" value="NHL repeat"/>
    <property type="match status" value="1"/>
</dbReference>
<name>A0A2N4UVJ3_9GAMM</name>
<organism evidence="2 3">
    <name type="scientific">Photobacterium carnosum</name>
    <dbReference type="NCBI Taxonomy" id="2023717"/>
    <lineage>
        <taxon>Bacteria</taxon>
        <taxon>Pseudomonadati</taxon>
        <taxon>Pseudomonadota</taxon>
        <taxon>Gammaproteobacteria</taxon>
        <taxon>Vibrionales</taxon>
        <taxon>Vibrionaceae</taxon>
        <taxon>Photobacterium</taxon>
    </lineage>
</organism>
<dbReference type="AlphaFoldDB" id="A0A2N4UVJ3"/>
<accession>A0A2N4UVJ3</accession>
<evidence type="ECO:0000313" key="2">
    <source>
        <dbReference type="EMBL" id="PLC59027.1"/>
    </source>
</evidence>
<feature type="chain" id="PRO_5014613347" evidence="1">
    <location>
        <begin position="22"/>
        <end position="852"/>
    </location>
</feature>
<dbReference type="InterPro" id="IPR015943">
    <property type="entry name" value="WD40/YVTN_repeat-like_dom_sf"/>
</dbReference>
<dbReference type="EMBL" id="NPIB01000003">
    <property type="protein sequence ID" value="PLC59027.1"/>
    <property type="molecule type" value="Genomic_DNA"/>
</dbReference>
<evidence type="ECO:0000256" key="1">
    <source>
        <dbReference type="SAM" id="SignalP"/>
    </source>
</evidence>
<dbReference type="Gene3D" id="2.130.10.10">
    <property type="entry name" value="YVTN repeat-like/Quinoprotein amine dehydrogenase"/>
    <property type="match status" value="1"/>
</dbReference>
<proteinExistence type="predicted"/>
<sequence>MKKKVIVLSIAAALLSINVSASNYITSDEYIKSESQTIYNKVNDKIEEIRLLAQDENNIVIIDGQRNISINGINYHLNNDNYIQFDFPTPTFTDETRFRNVFDFIGSDWELTWYDLGIVMVNKTFGNYDYGNGCLIEYSPNNLIATPVGDSHLVIETASCAIEDNEKLSITQFLGSAKKLDFSSFGYQQARDFVPESIAVINDKVYVGNTNSTFSRVDRFDLKTQQPLTPITGFTKNGVAETYRIVSDITEHKNRLYVASLSSNRVDIYDTQNDDQIIMSLGTGTWSGNTFNTTLTHPYAVAANDNYVFVADITGKISVYNQSDVTESNHKRASKYAFLSLPESNNILRNIKLEVVGNELIASFDNTATYVYDIANLEKSTELVEPKYTTHFKRNVYETKNGDVYTADKNGQLNVYSKGKLHFNDPENIAVADQNMVKYFDQIENKEKTLTASFDLAAEDQTLAMLQGNTILLADIELIKMHLSNTVGETPTAIDLMAENVVRTPLLFDGERWESLTENHSVRINRLLSGKQDKTHLALTSYAAQETSNLNVEAQFKGSDTWLTLGSVEQLPAFNQYKIEQKVVDNYAYPTSDGTQSVTFYGIGDVSYLPSDLFDIRLTSETDEFVKKITDFRMKWSLSFGKYSRADGHWEKITPVYAREWMIIMANFAYVINSPEFEHLWFNYKQSIGGGEHEFYGNAGPVYAPGGYFSSDDYQRIFKEFMERGGIRLGVTTIGGGLGGGDVLGIDTWNYYAHYYKSGIGVVGHEFGHHWGSHSSSFSSYSTGMQRMSQDIQQMMIRRQELPYLDDNINSFYKTPREDLYNGIAHNMRVPRPASDINIVERYFAENPVPLK</sequence>
<comment type="caution">
    <text evidence="2">The sequence shown here is derived from an EMBL/GenBank/DDBJ whole genome shotgun (WGS) entry which is preliminary data.</text>
</comment>
<dbReference type="RefSeq" id="WP_101767700.1">
    <property type="nucleotide sequence ID" value="NZ_BPPU01000002.1"/>
</dbReference>